<reference evidence="3" key="2">
    <citation type="submission" date="2020-09" db="EMBL/GenBank/DDBJ databases">
        <authorList>
            <person name="Sun Q."/>
            <person name="Kim S."/>
        </authorList>
    </citation>
    <scope>NUCLEOTIDE SEQUENCE</scope>
    <source>
        <strain evidence="3">KCTC 42249</strain>
    </source>
</reference>
<feature type="transmembrane region" description="Helical" evidence="1">
    <location>
        <begin position="151"/>
        <end position="170"/>
    </location>
</feature>
<feature type="transmembrane region" description="Helical" evidence="1">
    <location>
        <begin position="235"/>
        <end position="257"/>
    </location>
</feature>
<feature type="domain" description="EamA" evidence="2">
    <location>
        <begin position="152"/>
        <end position="277"/>
    </location>
</feature>
<feature type="transmembrane region" description="Helical" evidence="1">
    <location>
        <begin position="263"/>
        <end position="282"/>
    </location>
</feature>
<dbReference type="InterPro" id="IPR000620">
    <property type="entry name" value="EamA_dom"/>
</dbReference>
<dbReference type="PANTHER" id="PTHR22911:SF135">
    <property type="entry name" value="BLR4310 PROTEIN"/>
    <property type="match status" value="1"/>
</dbReference>
<accession>A0A8J3DUM0</accession>
<feature type="transmembrane region" description="Helical" evidence="1">
    <location>
        <begin position="125"/>
        <end position="145"/>
    </location>
</feature>
<evidence type="ECO:0000313" key="4">
    <source>
        <dbReference type="Proteomes" id="UP000630142"/>
    </source>
</evidence>
<evidence type="ECO:0000259" key="2">
    <source>
        <dbReference type="Pfam" id="PF00892"/>
    </source>
</evidence>
<keyword evidence="1" id="KW-0812">Transmembrane</keyword>
<evidence type="ECO:0000313" key="3">
    <source>
        <dbReference type="EMBL" id="GHD14364.1"/>
    </source>
</evidence>
<feature type="transmembrane region" description="Helical" evidence="1">
    <location>
        <begin position="67"/>
        <end position="93"/>
    </location>
</feature>
<dbReference type="InterPro" id="IPR037185">
    <property type="entry name" value="EmrE-like"/>
</dbReference>
<proteinExistence type="predicted"/>
<organism evidence="3 4">
    <name type="scientific">Tianweitania populi</name>
    <dbReference type="NCBI Taxonomy" id="1607949"/>
    <lineage>
        <taxon>Bacteria</taxon>
        <taxon>Pseudomonadati</taxon>
        <taxon>Pseudomonadota</taxon>
        <taxon>Alphaproteobacteria</taxon>
        <taxon>Hyphomicrobiales</taxon>
        <taxon>Phyllobacteriaceae</taxon>
        <taxon>Tianweitania</taxon>
    </lineage>
</organism>
<keyword evidence="1" id="KW-0472">Membrane</keyword>
<dbReference type="Proteomes" id="UP000630142">
    <property type="component" value="Unassembled WGS sequence"/>
</dbReference>
<comment type="caution">
    <text evidence="3">The sequence shown here is derived from an EMBL/GenBank/DDBJ whole genome shotgun (WGS) entry which is preliminary data.</text>
</comment>
<reference evidence="3" key="1">
    <citation type="journal article" date="2014" name="Int. J. Syst. Evol. Microbiol.">
        <title>Complete genome sequence of Corynebacterium casei LMG S-19264T (=DSM 44701T), isolated from a smear-ripened cheese.</title>
        <authorList>
            <consortium name="US DOE Joint Genome Institute (JGI-PGF)"/>
            <person name="Walter F."/>
            <person name="Albersmeier A."/>
            <person name="Kalinowski J."/>
            <person name="Ruckert C."/>
        </authorList>
    </citation>
    <scope>NUCLEOTIDE SEQUENCE</scope>
    <source>
        <strain evidence="3">KCTC 42249</strain>
    </source>
</reference>
<feature type="transmembrane region" description="Helical" evidence="1">
    <location>
        <begin position="7"/>
        <end position="29"/>
    </location>
</feature>
<feature type="transmembrane region" description="Helical" evidence="1">
    <location>
        <begin position="35"/>
        <end position="55"/>
    </location>
</feature>
<keyword evidence="1" id="KW-1133">Transmembrane helix</keyword>
<dbReference type="PANTHER" id="PTHR22911">
    <property type="entry name" value="ACYL-MALONYL CONDENSING ENZYME-RELATED"/>
    <property type="match status" value="1"/>
</dbReference>
<feature type="transmembrane region" description="Helical" evidence="1">
    <location>
        <begin position="99"/>
        <end position="118"/>
    </location>
</feature>
<feature type="domain" description="EamA" evidence="2">
    <location>
        <begin position="7"/>
        <end position="141"/>
    </location>
</feature>
<sequence length="302" mass="31865">MSLDERSGVLLIFLSALFWSFGGTLVRFVETPDSWAIVVWRSLWATLFLLGFMIWRDGLRGTLRLFHAMGVPGVVVALCFAVASSCFVIAVAYTTIANVLLINAGVPLLAALIGWMVYRERVSLPTWIAIAAVILGVGVMVSDGLGGEVSLIGNAVALLNAIVFAIATVVTRRYASVRMTPATCLGTAFAGIFAAMQVSSLAVSPHDFAFLFAFGALNLGLGLSLFASGARLVPAALAALLGTLETVLGPIWVWLVHAEVPSGRTLIGGAIVFAALLTHIGLQFRRPMRPAKPGVTGVQTPN</sequence>
<feature type="transmembrane region" description="Helical" evidence="1">
    <location>
        <begin position="182"/>
        <end position="202"/>
    </location>
</feature>
<name>A0A8J3DUM0_9HYPH</name>
<protein>
    <submittedName>
        <fullName evidence="3">Membrane protein</fullName>
    </submittedName>
</protein>
<dbReference type="SUPFAM" id="SSF103481">
    <property type="entry name" value="Multidrug resistance efflux transporter EmrE"/>
    <property type="match status" value="2"/>
</dbReference>
<keyword evidence="4" id="KW-1185">Reference proteome</keyword>
<feature type="transmembrane region" description="Helical" evidence="1">
    <location>
        <begin position="208"/>
        <end position="228"/>
    </location>
</feature>
<dbReference type="Pfam" id="PF00892">
    <property type="entry name" value="EamA"/>
    <property type="match status" value="2"/>
</dbReference>
<dbReference type="GO" id="GO:0016020">
    <property type="term" value="C:membrane"/>
    <property type="evidence" value="ECO:0007669"/>
    <property type="project" value="InterPro"/>
</dbReference>
<dbReference type="EMBL" id="BMZQ01000002">
    <property type="protein sequence ID" value="GHD14364.1"/>
    <property type="molecule type" value="Genomic_DNA"/>
</dbReference>
<gene>
    <name evidence="3" type="ORF">GCM10016234_19870</name>
</gene>
<dbReference type="AlphaFoldDB" id="A0A8J3DUM0"/>
<evidence type="ECO:0000256" key="1">
    <source>
        <dbReference type="SAM" id="Phobius"/>
    </source>
</evidence>